<reference evidence="2 3" key="1">
    <citation type="submission" date="2024-04" db="EMBL/GenBank/DDBJ databases">
        <title>Genome assembly C_amara_ONT_v2.</title>
        <authorList>
            <person name="Yant L."/>
            <person name="Moore C."/>
            <person name="Slenker M."/>
        </authorList>
    </citation>
    <scope>NUCLEOTIDE SEQUENCE [LARGE SCALE GENOMIC DNA]</scope>
    <source>
        <tissue evidence="2">Leaf</tissue>
    </source>
</reference>
<proteinExistence type="predicted"/>
<dbReference type="InterPro" id="IPR040229">
    <property type="entry name" value="At3g27390-like"/>
</dbReference>
<comment type="caution">
    <text evidence="2">The sequence shown here is derived from an EMBL/GenBank/DDBJ whole genome shotgun (WGS) entry which is preliminary data.</text>
</comment>
<evidence type="ECO:0000313" key="2">
    <source>
        <dbReference type="EMBL" id="KAL1189441.1"/>
    </source>
</evidence>
<dbReference type="Proteomes" id="UP001558713">
    <property type="component" value="Unassembled WGS sequence"/>
</dbReference>
<evidence type="ECO:0000313" key="3">
    <source>
        <dbReference type="Proteomes" id="UP001558713"/>
    </source>
</evidence>
<protein>
    <submittedName>
        <fullName evidence="2">Membrane protein</fullName>
    </submittedName>
</protein>
<name>A0ABD0Z662_CARAN</name>
<dbReference type="EMBL" id="JBANAX010000899">
    <property type="protein sequence ID" value="KAL1189441.1"/>
    <property type="molecule type" value="Genomic_DNA"/>
</dbReference>
<organism evidence="2 3">
    <name type="scientific">Cardamine amara subsp. amara</name>
    <dbReference type="NCBI Taxonomy" id="228776"/>
    <lineage>
        <taxon>Eukaryota</taxon>
        <taxon>Viridiplantae</taxon>
        <taxon>Streptophyta</taxon>
        <taxon>Embryophyta</taxon>
        <taxon>Tracheophyta</taxon>
        <taxon>Spermatophyta</taxon>
        <taxon>Magnoliopsida</taxon>
        <taxon>eudicotyledons</taxon>
        <taxon>Gunneridae</taxon>
        <taxon>Pentapetalae</taxon>
        <taxon>rosids</taxon>
        <taxon>malvids</taxon>
        <taxon>Brassicales</taxon>
        <taxon>Brassicaceae</taxon>
        <taxon>Cardamineae</taxon>
        <taxon>Cardamine</taxon>
    </lineage>
</organism>
<dbReference type="PANTHER" id="PTHR31133:SF2">
    <property type="entry name" value="EXPRESSED PROTEIN"/>
    <property type="match status" value="1"/>
</dbReference>
<dbReference type="AlphaFoldDB" id="A0ABD0Z662"/>
<keyword evidence="1" id="KW-1133">Transmembrane helix</keyword>
<feature type="transmembrane region" description="Helical" evidence="1">
    <location>
        <begin position="26"/>
        <end position="46"/>
    </location>
</feature>
<keyword evidence="1" id="KW-0812">Transmembrane</keyword>
<sequence length="409" mass="45993">MDELREMVSADVEPLDIRLSRLPSCLLASLIGVVVDVLLITVVALYKSPFMLFKGWKRLLEDLVGREGPFLETVCVPFAGLAILLWPLAVVGAVIASVISSFFLGMYSGVIVHQEDSFRMGLNYIIAAVSLFDEYVNDLLYLREGTRLPRPCYRTKIDAGHGKRILRENVDLKSRRSSSLGSRLVSEQSRTLKNAITLYKPVQVWEWLFKSCEVNGRILLRDGLIDVKDVEECLVKGNCKKLHIKLPAWTVLQCLLASAKSNSSGLVITDGVELTELNSPRDKVFVWLVRPLLIMKEQITNLKLTEDEEFCLRKLVMVCKNERTEDWDSARFPSSDTVRKAQLQAIIRRLQGMVASMARIPTFRRRFMNLVKVLYIEALEIGASGNRASGILKQTGNLDGTGTTKMDLV</sequence>
<keyword evidence="1" id="KW-0472">Membrane</keyword>
<dbReference type="PANTHER" id="PTHR31133">
    <property type="entry name" value="MEMBRANE PROTEIN"/>
    <property type="match status" value="1"/>
</dbReference>
<feature type="transmembrane region" description="Helical" evidence="1">
    <location>
        <begin position="92"/>
        <end position="112"/>
    </location>
</feature>
<evidence type="ECO:0000256" key="1">
    <source>
        <dbReference type="SAM" id="Phobius"/>
    </source>
</evidence>
<accession>A0ABD0Z662</accession>
<keyword evidence="3" id="KW-1185">Reference proteome</keyword>
<gene>
    <name evidence="2" type="ORF">V5N11_012193</name>
</gene>